<proteinExistence type="predicted"/>
<sequence length="295" mass="33622">MSTLTDPQRAARTRGLNRYHLREYLNAESDLTIAATAGDRDSQYALGEIFRRREGNSTGTAKHWYQLAGAQDHVYSLLRLGDADSREKARELAQAAIDAGDASALLQMYELTQDMAWLNKAAVANNAEAIYIQALLYEKNPALRPPNARWESLLDVILRKAANAGFPPAMYWLSNRAGMYRNIPYQQYWLNKRLEHNDLNAVLNYSYALLHLFDTEQNLDRYNFNYDPIKGYGLLWLVVANTREYIRHREAAGVLETVTSELTPDQISAGKAFAQEWQDTHPPLSAYPLTYSDLR</sequence>
<dbReference type="SUPFAM" id="SSF81901">
    <property type="entry name" value="HCP-like"/>
    <property type="match status" value="1"/>
</dbReference>
<dbReference type="EMBL" id="JARBWL010000001">
    <property type="protein sequence ID" value="MDI2591451.1"/>
    <property type="molecule type" value="Genomic_DNA"/>
</dbReference>
<gene>
    <name evidence="1" type="ORF">POF45_08405</name>
</gene>
<dbReference type="Gene3D" id="1.25.40.10">
    <property type="entry name" value="Tetratricopeptide repeat domain"/>
    <property type="match status" value="1"/>
</dbReference>
<evidence type="ECO:0000313" key="2">
    <source>
        <dbReference type="Proteomes" id="UP001159100"/>
    </source>
</evidence>
<evidence type="ECO:0000313" key="1">
    <source>
        <dbReference type="EMBL" id="MDI2591451.1"/>
    </source>
</evidence>
<accession>A0ABT6QKR0</accession>
<protein>
    <submittedName>
        <fullName evidence="1">Sel1 repeat family protein</fullName>
    </submittedName>
</protein>
<dbReference type="InterPro" id="IPR011990">
    <property type="entry name" value="TPR-like_helical_dom_sf"/>
</dbReference>
<reference evidence="1 2" key="1">
    <citation type="submission" date="2023-02" db="EMBL/GenBank/DDBJ databases">
        <title>Pseudomonas chrutzelriedensis sp. nov., a potently antifungal strain isolated from moss.</title>
        <authorList>
            <person name="Schnyder A."/>
            <person name="Kalawong R."/>
            <person name="Eberl L."/>
            <person name="Agnoli K."/>
        </authorList>
    </citation>
    <scope>NUCLEOTIDE SEQUENCE [LARGE SCALE GENOMIC DNA]</scope>
    <source>
        <strain evidence="1 2">681</strain>
    </source>
</reference>
<dbReference type="Proteomes" id="UP001159100">
    <property type="component" value="Unassembled WGS sequence"/>
</dbReference>
<keyword evidence="2" id="KW-1185">Reference proteome</keyword>
<organism evidence="1 2">
    <name type="scientific">Pseudomonas fungipugnans</name>
    <dbReference type="NCBI Taxonomy" id="3024217"/>
    <lineage>
        <taxon>Bacteria</taxon>
        <taxon>Pseudomonadati</taxon>
        <taxon>Pseudomonadota</taxon>
        <taxon>Gammaproteobacteria</taxon>
        <taxon>Pseudomonadales</taxon>
        <taxon>Pseudomonadaceae</taxon>
        <taxon>Pseudomonas</taxon>
    </lineage>
</organism>
<name>A0ABT6QKR0_9PSED</name>
<dbReference type="RefSeq" id="WP_282315509.1">
    <property type="nucleotide sequence ID" value="NZ_JARBWL010000001.1"/>
</dbReference>
<comment type="caution">
    <text evidence="1">The sequence shown here is derived from an EMBL/GenBank/DDBJ whole genome shotgun (WGS) entry which is preliminary data.</text>
</comment>